<feature type="compositionally biased region" description="Polar residues" evidence="1">
    <location>
        <begin position="432"/>
        <end position="442"/>
    </location>
</feature>
<dbReference type="GO" id="GO:0008270">
    <property type="term" value="F:zinc ion binding"/>
    <property type="evidence" value="ECO:0007669"/>
    <property type="project" value="InterPro"/>
</dbReference>
<dbReference type="PANTHER" id="PTHR39147">
    <property type="entry name" value="PROTEIN SPT21"/>
    <property type="match status" value="1"/>
</dbReference>
<reference evidence="3" key="3">
    <citation type="submission" date="2025-08" db="UniProtKB">
        <authorList>
            <consortium name="RefSeq"/>
        </authorList>
    </citation>
    <scope>IDENTIFICATION</scope>
    <source>
        <strain evidence="3">CBS 342.82</strain>
    </source>
</reference>
<feature type="region of interest" description="Disordered" evidence="1">
    <location>
        <begin position="497"/>
        <end position="526"/>
    </location>
</feature>
<dbReference type="PANTHER" id="PTHR39147:SF1">
    <property type="entry name" value="PROTEIN SPT21"/>
    <property type="match status" value="1"/>
</dbReference>
<dbReference type="InterPro" id="IPR042403">
    <property type="entry name" value="Spt21/Ams2"/>
</dbReference>
<feature type="compositionally biased region" description="Polar residues" evidence="1">
    <location>
        <begin position="568"/>
        <end position="580"/>
    </location>
</feature>
<dbReference type="GO" id="GO:0043565">
    <property type="term" value="F:sequence-specific DNA binding"/>
    <property type="evidence" value="ECO:0007669"/>
    <property type="project" value="InterPro"/>
</dbReference>
<evidence type="ECO:0008006" key="4">
    <source>
        <dbReference type="Google" id="ProtNLM"/>
    </source>
</evidence>
<feature type="compositionally biased region" description="Polar residues" evidence="1">
    <location>
        <begin position="100"/>
        <end position="109"/>
    </location>
</feature>
<dbReference type="InterPro" id="IPR000679">
    <property type="entry name" value="Znf_GATA"/>
</dbReference>
<feature type="compositionally biased region" description="Polar residues" evidence="1">
    <location>
        <begin position="142"/>
        <end position="159"/>
    </location>
</feature>
<dbReference type="InterPro" id="IPR013088">
    <property type="entry name" value="Znf_NHR/GATA"/>
</dbReference>
<feature type="region of interest" description="Disordered" evidence="1">
    <location>
        <begin position="1"/>
        <end position="178"/>
    </location>
</feature>
<feature type="region of interest" description="Disordered" evidence="1">
    <location>
        <begin position="290"/>
        <end position="398"/>
    </location>
</feature>
<feature type="compositionally biased region" description="Basic residues" evidence="1">
    <location>
        <begin position="295"/>
        <end position="304"/>
    </location>
</feature>
<feature type="region of interest" description="Disordered" evidence="1">
    <location>
        <begin position="560"/>
        <end position="580"/>
    </location>
</feature>
<reference evidence="3" key="1">
    <citation type="submission" date="2020-01" db="EMBL/GenBank/DDBJ databases">
        <authorList>
            <consortium name="DOE Joint Genome Institute"/>
            <person name="Haridas S."/>
            <person name="Albert R."/>
            <person name="Binder M."/>
            <person name="Bloem J."/>
            <person name="Labutti K."/>
            <person name="Salamov A."/>
            <person name="Andreopoulos B."/>
            <person name="Baker S.E."/>
            <person name="Barry K."/>
            <person name="Bills G."/>
            <person name="Bluhm B.H."/>
            <person name="Cannon C."/>
            <person name="Castanera R."/>
            <person name="Culley D.E."/>
            <person name="Daum C."/>
            <person name="Ezra D."/>
            <person name="Gonzalez J.B."/>
            <person name="Henrissat B."/>
            <person name="Kuo A."/>
            <person name="Liang C."/>
            <person name="Lipzen A."/>
            <person name="Lutzoni F."/>
            <person name="Magnuson J."/>
            <person name="Mondo S."/>
            <person name="Nolan M."/>
            <person name="Ohm R."/>
            <person name="Pangilinan J."/>
            <person name="Park H.-J."/>
            <person name="Ramirez L."/>
            <person name="Alfaro M."/>
            <person name="Sun H."/>
            <person name="Tritt A."/>
            <person name="Yoshinaga Y."/>
            <person name="Zwiers L.-H."/>
            <person name="Turgeon B.G."/>
            <person name="Goodwin S.B."/>
            <person name="Spatafora J.W."/>
            <person name="Crous P.W."/>
            <person name="Grigoriev I.V."/>
        </authorList>
    </citation>
    <scope>NUCLEOTIDE SEQUENCE</scope>
    <source>
        <strain evidence="3">CBS 342.82</strain>
    </source>
</reference>
<proteinExistence type="predicted"/>
<dbReference type="GO" id="GO:0030466">
    <property type="term" value="P:silent mating-type cassette heterochromatin formation"/>
    <property type="evidence" value="ECO:0007669"/>
    <property type="project" value="TreeGrafter"/>
</dbReference>
<feature type="region of interest" description="Disordered" evidence="1">
    <location>
        <begin position="421"/>
        <end position="459"/>
    </location>
</feature>
<dbReference type="RefSeq" id="XP_033464045.1">
    <property type="nucleotide sequence ID" value="XM_033603612.1"/>
</dbReference>
<name>A0A6J3MH40_9PEZI</name>
<feature type="compositionally biased region" description="Basic and acidic residues" evidence="1">
    <location>
        <begin position="125"/>
        <end position="136"/>
    </location>
</feature>
<evidence type="ECO:0000256" key="1">
    <source>
        <dbReference type="SAM" id="MobiDB-lite"/>
    </source>
</evidence>
<evidence type="ECO:0000313" key="2">
    <source>
        <dbReference type="Proteomes" id="UP000504637"/>
    </source>
</evidence>
<dbReference type="GO" id="GO:0006357">
    <property type="term" value="P:regulation of transcription by RNA polymerase II"/>
    <property type="evidence" value="ECO:0007669"/>
    <property type="project" value="TreeGrafter"/>
</dbReference>
<dbReference type="SUPFAM" id="SSF57716">
    <property type="entry name" value="Glucocorticoid receptor-like (DNA-binding domain)"/>
    <property type="match status" value="1"/>
</dbReference>
<organism evidence="3">
    <name type="scientific">Dissoconium aciculare CBS 342.82</name>
    <dbReference type="NCBI Taxonomy" id="1314786"/>
    <lineage>
        <taxon>Eukaryota</taxon>
        <taxon>Fungi</taxon>
        <taxon>Dikarya</taxon>
        <taxon>Ascomycota</taxon>
        <taxon>Pezizomycotina</taxon>
        <taxon>Dothideomycetes</taxon>
        <taxon>Dothideomycetidae</taxon>
        <taxon>Mycosphaerellales</taxon>
        <taxon>Dissoconiaceae</taxon>
        <taxon>Dissoconium</taxon>
    </lineage>
</organism>
<dbReference type="GeneID" id="54361412"/>
<reference evidence="3" key="2">
    <citation type="submission" date="2020-04" db="EMBL/GenBank/DDBJ databases">
        <authorList>
            <consortium name="NCBI Genome Project"/>
        </authorList>
    </citation>
    <scope>NUCLEOTIDE SEQUENCE</scope>
    <source>
        <strain evidence="3">CBS 342.82</strain>
    </source>
</reference>
<evidence type="ECO:0000313" key="3">
    <source>
        <dbReference type="RefSeq" id="XP_033464045.1"/>
    </source>
</evidence>
<dbReference type="CDD" id="cd00202">
    <property type="entry name" value="ZnF_GATA"/>
    <property type="match status" value="1"/>
</dbReference>
<feature type="compositionally biased region" description="Basic and acidic residues" evidence="1">
    <location>
        <begin position="9"/>
        <end position="20"/>
    </location>
</feature>
<dbReference type="AlphaFoldDB" id="A0A6J3MH40"/>
<protein>
    <recommendedName>
        <fullName evidence="4">GATA-type domain-containing protein</fullName>
    </recommendedName>
</protein>
<sequence>MAQNNSQTYERDTSVKKEGSMTRSVSPRLMDVPASSETTIQMDNIRMERPGDMNRLPRRVLLNIPPARRGLSQGSDTIRTASSPAPAMQTTTAPLPVPITQASAPQSRRGSLALPSKPPGCPPPVEHHASVPEKQIRRPLQRSRTNMTESDVGSPCNSDTESRPRGAARSGSAAPRRKVIERRLQESLAKGEMPEFCSHCGAIETPTWRKLYVKYVDGQNTALDAAEGEGELIGVQALEKDADTGKVTRFVIRKMLKKTKDSQPGVGFETAMVCNPCGLWFKKTKEMRPSEKWHKVTARRRKRQRNEDEATDSMEPESEAFFTDQFGPEDSAEASNSDENALPTDGSPIRRMQVKRVRSNSMLAVSRRPGDETSLAAPSDARAVQSSPVRYRGSQETPIELDLTPAPIRRLLFPSPRQAGISKSLEDESPSQRKSVSPSESSGQKRRVTPSKAAIGSNDNDLTVFGAMAYGKENIEPIDDTDELAYLFESPSQALFRTPQRKSATKKSPLAFNPKTPTQSTQKRGVFSPNVNAANGAPGGADGCVLSPSSSRYFLRSTPSRIERTPGGRSQTQGQHTTTQEMTPFTRHLADMLNDAAAIQDAAFTSPSRQFDFTDLPTFSTPGREMNWKEFDEMLSSEFA</sequence>
<dbReference type="OrthoDB" id="3199820at2759"/>
<feature type="compositionally biased region" description="Low complexity" evidence="1">
    <location>
        <begin position="165"/>
        <end position="174"/>
    </location>
</feature>
<keyword evidence="2" id="KW-1185">Reference proteome</keyword>
<dbReference type="Gene3D" id="3.30.50.10">
    <property type="entry name" value="Erythroid Transcription Factor GATA-1, subunit A"/>
    <property type="match status" value="1"/>
</dbReference>
<feature type="compositionally biased region" description="Polar residues" evidence="1">
    <location>
        <begin position="72"/>
        <end position="93"/>
    </location>
</feature>
<dbReference type="Proteomes" id="UP000504637">
    <property type="component" value="Unplaced"/>
</dbReference>
<dbReference type="GO" id="GO:0000183">
    <property type="term" value="P:rDNA heterochromatin formation"/>
    <property type="evidence" value="ECO:0007669"/>
    <property type="project" value="TreeGrafter"/>
</dbReference>
<gene>
    <name evidence="3" type="ORF">K489DRAFT_375090</name>
</gene>
<accession>A0A6J3MH40</accession>
<feature type="compositionally biased region" description="Acidic residues" evidence="1">
    <location>
        <begin position="309"/>
        <end position="318"/>
    </location>
</feature>